<feature type="compositionally biased region" description="Low complexity" evidence="1">
    <location>
        <begin position="403"/>
        <end position="413"/>
    </location>
</feature>
<protein>
    <recommendedName>
        <fullName evidence="4">Helix-turn-helix domain-containing protein</fullName>
    </recommendedName>
</protein>
<accession>A0ABX8DYQ9</accession>
<keyword evidence="3" id="KW-1185">Reference proteome</keyword>
<feature type="region of interest" description="Disordered" evidence="1">
    <location>
        <begin position="22"/>
        <end position="42"/>
    </location>
</feature>
<feature type="compositionally biased region" description="Polar residues" evidence="1">
    <location>
        <begin position="270"/>
        <end position="293"/>
    </location>
</feature>
<evidence type="ECO:0000313" key="2">
    <source>
        <dbReference type="EMBL" id="QVL20380.1"/>
    </source>
</evidence>
<proteinExistence type="predicted"/>
<dbReference type="RefSeq" id="WP_213607166.1">
    <property type="nucleotide sequence ID" value="NZ_CP074676.1"/>
</dbReference>
<dbReference type="Proteomes" id="UP000678154">
    <property type="component" value="Chromosome"/>
</dbReference>
<feature type="compositionally biased region" description="Low complexity" evidence="1">
    <location>
        <begin position="31"/>
        <end position="40"/>
    </location>
</feature>
<feature type="region of interest" description="Disordered" evidence="1">
    <location>
        <begin position="369"/>
        <end position="435"/>
    </location>
</feature>
<dbReference type="GeneID" id="87480042"/>
<evidence type="ECO:0000256" key="1">
    <source>
        <dbReference type="SAM" id="MobiDB-lite"/>
    </source>
</evidence>
<feature type="compositionally biased region" description="Basic and acidic residues" evidence="1">
    <location>
        <begin position="425"/>
        <end position="435"/>
    </location>
</feature>
<gene>
    <name evidence="2" type="ORF">KH389_07305</name>
</gene>
<sequence length="435" mass="47772">MKLTRFPISTLLDSASGQLEAHVQKKRAEDTAPTAAPATPYSGIIFSGNPHETVPRKLLLDNRLTPLERNCWQVFRLLVNEDGITAFPTYDQLRPYLGMNPGKHASRETVAKALTVLRLTRWLSLGRTVRNEINGQVQGNVYLLHDEPVTPAEALEFDKDYMTLLMQSMEHQNKAIKDIAAITWREFTSDPDVGRRLPSRIDTISDRLNAQTWAVETKQNALPAPEFGIRTQQDLAPEALSSDSELSANSAKQGDLPLSSESELCLKPLSTPSVRNPNSDSTYTNTDKSVSKSSVQLRESAGVNWLLALDLLKPEDRVKAREIMGPVPEHVREAVINQWKHRCSTGSVAKPLAYLTSLAGKAIRGDFNAEWTPAGPAATPTPTPTPPAARTVARPDQPPAQKPAPTATAMQTANSALTSLQALLDPRRRAEPPHE</sequence>
<evidence type="ECO:0008006" key="4">
    <source>
        <dbReference type="Google" id="ProtNLM"/>
    </source>
</evidence>
<dbReference type="NCBIfam" id="NF040582">
    <property type="entry name" value="STY4528_fam"/>
    <property type="match status" value="1"/>
</dbReference>
<organism evidence="2 3">
    <name type="scientific">Pseudomonas qingdaonensis</name>
    <dbReference type="NCBI Taxonomy" id="2056231"/>
    <lineage>
        <taxon>Bacteria</taxon>
        <taxon>Pseudomonadati</taxon>
        <taxon>Pseudomonadota</taxon>
        <taxon>Gammaproteobacteria</taxon>
        <taxon>Pseudomonadales</taxon>
        <taxon>Pseudomonadaceae</taxon>
        <taxon>Pseudomonas</taxon>
    </lineage>
</organism>
<name>A0ABX8DYQ9_9PSED</name>
<feature type="region of interest" description="Disordered" evidence="1">
    <location>
        <begin position="238"/>
        <end position="293"/>
    </location>
</feature>
<dbReference type="EMBL" id="CP074676">
    <property type="protein sequence ID" value="QVL20380.1"/>
    <property type="molecule type" value="Genomic_DNA"/>
</dbReference>
<evidence type="ECO:0000313" key="3">
    <source>
        <dbReference type="Proteomes" id="UP000678154"/>
    </source>
</evidence>
<dbReference type="InterPro" id="IPR047749">
    <property type="entry name" value="STY4528-like"/>
</dbReference>
<reference evidence="2 3" key="1">
    <citation type="journal article" date="2016" name="J. Hazard. Mater.">
        <title>A newly isolated Pseudomonas putida S-1 strain for batch-mode-propanethiol degradation and continuous treatment of propanethiol-containing waste gas.</title>
        <authorList>
            <person name="Chen D.Z."/>
            <person name="Sun Y.M."/>
            <person name="Han L.M."/>
            <person name="Chen J."/>
            <person name="Ye J.X."/>
            <person name="Chen J.M."/>
        </authorList>
    </citation>
    <scope>NUCLEOTIDE SEQUENCE [LARGE SCALE GENOMIC DNA]</scope>
    <source>
        <strain evidence="2 3">S-1</strain>
    </source>
</reference>
<feature type="compositionally biased region" description="Polar residues" evidence="1">
    <location>
        <begin position="241"/>
        <end position="252"/>
    </location>
</feature>